<dbReference type="EMBL" id="QJSA01000005">
    <property type="protein sequence ID" value="RHW21692.1"/>
    <property type="molecule type" value="Genomic_DNA"/>
</dbReference>
<organism evidence="1 2">
    <name type="scientific">Pseudomonas jilinensis</name>
    <dbReference type="NCBI Taxonomy" id="2078689"/>
    <lineage>
        <taxon>Bacteria</taxon>
        <taxon>Pseudomonadati</taxon>
        <taxon>Pseudomonadota</taxon>
        <taxon>Gammaproteobacteria</taxon>
        <taxon>Pseudomonadales</taxon>
        <taxon>Pseudomonadaceae</taxon>
        <taxon>Pseudomonas</taxon>
    </lineage>
</organism>
<sequence length="160" mass="18322">MNKPESLRQHLMQAVPELRKNPDRLHVFIDEGTMRSTAAPGLSFEYAYTLNLIFTDYSGHPDAIAVPLFAWLLVHQRELMENLDKAKDSVKFEADLLDNKKVDLSITLPLTERVIVKRLTNGTLTVDHPPEPQLDESYDAEHWQLFGNDELLAEWDNPSP</sequence>
<reference evidence="1 2" key="1">
    <citation type="submission" date="2018-06" db="EMBL/GenBank/DDBJ databases">
        <title>Pseudomonas jilinensis sp. nov., isolated from the production water of Jilin Oilfield in China.</title>
        <authorList>
            <person name="Wang J."/>
        </authorList>
    </citation>
    <scope>NUCLEOTIDE SEQUENCE [LARGE SCALE GENOMIC DNA]</scope>
    <source>
        <strain evidence="1 2">JS15-10A1</strain>
    </source>
</reference>
<keyword evidence="2" id="KW-1185">Reference proteome</keyword>
<dbReference type="AlphaFoldDB" id="A0A396S1Z3"/>
<accession>A0A396S1Z3</accession>
<comment type="caution">
    <text evidence="1">The sequence shown here is derived from an EMBL/GenBank/DDBJ whole genome shotgun (WGS) entry which is preliminary data.</text>
</comment>
<gene>
    <name evidence="1" type="ORF">C2846_07005</name>
</gene>
<dbReference type="Pfam" id="PF06891">
    <property type="entry name" value="P2_Phage_GpR"/>
    <property type="match status" value="1"/>
</dbReference>
<evidence type="ECO:0000313" key="1">
    <source>
        <dbReference type="EMBL" id="RHW21692.1"/>
    </source>
</evidence>
<dbReference type="RefSeq" id="WP_119701061.1">
    <property type="nucleotide sequence ID" value="NZ_QJSA01000005.1"/>
</dbReference>
<protein>
    <submittedName>
        <fullName evidence="1">Phage tail protein</fullName>
    </submittedName>
</protein>
<dbReference type="OrthoDB" id="8564199at2"/>
<name>A0A396S1Z3_9PSED</name>
<proteinExistence type="predicted"/>
<dbReference type="Proteomes" id="UP000265745">
    <property type="component" value="Unassembled WGS sequence"/>
</dbReference>
<evidence type="ECO:0000313" key="2">
    <source>
        <dbReference type="Proteomes" id="UP000265745"/>
    </source>
</evidence>
<dbReference type="InterPro" id="IPR009678">
    <property type="entry name" value="Phage_tail_completion_R"/>
</dbReference>